<keyword evidence="3" id="KW-1185">Reference proteome</keyword>
<proteinExistence type="predicted"/>
<dbReference type="Proteomes" id="UP000829196">
    <property type="component" value="Unassembled WGS sequence"/>
</dbReference>
<dbReference type="AlphaFoldDB" id="A0A8T3A308"/>
<sequence length="92" mass="10177">MPLTDPNSLLSSEPISPSSTSVRRVQLLSSSRKPPPISSTVRMKPTVSLSHSRLAVREMAPTLRLFLSRQFTEQNRSSLPFISDRTAPSPMV</sequence>
<organism evidence="2 3">
    <name type="scientific">Dendrobium nobile</name>
    <name type="common">Orchid</name>
    <dbReference type="NCBI Taxonomy" id="94219"/>
    <lineage>
        <taxon>Eukaryota</taxon>
        <taxon>Viridiplantae</taxon>
        <taxon>Streptophyta</taxon>
        <taxon>Embryophyta</taxon>
        <taxon>Tracheophyta</taxon>
        <taxon>Spermatophyta</taxon>
        <taxon>Magnoliopsida</taxon>
        <taxon>Liliopsida</taxon>
        <taxon>Asparagales</taxon>
        <taxon>Orchidaceae</taxon>
        <taxon>Epidendroideae</taxon>
        <taxon>Malaxideae</taxon>
        <taxon>Dendrobiinae</taxon>
        <taxon>Dendrobium</taxon>
    </lineage>
</organism>
<evidence type="ECO:0000313" key="2">
    <source>
        <dbReference type="EMBL" id="KAI0488567.1"/>
    </source>
</evidence>
<name>A0A8T3A308_DENNO</name>
<feature type="compositionally biased region" description="Low complexity" evidence="1">
    <location>
        <begin position="8"/>
        <end position="32"/>
    </location>
</feature>
<evidence type="ECO:0000256" key="1">
    <source>
        <dbReference type="SAM" id="MobiDB-lite"/>
    </source>
</evidence>
<protein>
    <submittedName>
        <fullName evidence="2">Uncharacterized protein</fullName>
    </submittedName>
</protein>
<accession>A0A8T3A308</accession>
<evidence type="ECO:0000313" key="3">
    <source>
        <dbReference type="Proteomes" id="UP000829196"/>
    </source>
</evidence>
<dbReference type="EMBL" id="JAGYWB010000019">
    <property type="protein sequence ID" value="KAI0488567.1"/>
    <property type="molecule type" value="Genomic_DNA"/>
</dbReference>
<feature type="region of interest" description="Disordered" evidence="1">
    <location>
        <begin position="1"/>
        <end position="44"/>
    </location>
</feature>
<reference evidence="2" key="1">
    <citation type="journal article" date="2022" name="Front. Genet.">
        <title>Chromosome-Scale Assembly of the Dendrobium nobile Genome Provides Insights Into the Molecular Mechanism of the Biosynthesis of the Medicinal Active Ingredient of Dendrobium.</title>
        <authorList>
            <person name="Xu Q."/>
            <person name="Niu S.-C."/>
            <person name="Li K.-L."/>
            <person name="Zheng P.-J."/>
            <person name="Zhang X.-J."/>
            <person name="Jia Y."/>
            <person name="Liu Y."/>
            <person name="Niu Y.-X."/>
            <person name="Yu L.-H."/>
            <person name="Chen D.-F."/>
            <person name="Zhang G.-Q."/>
        </authorList>
    </citation>
    <scope>NUCLEOTIDE SEQUENCE</scope>
    <source>
        <tissue evidence="2">Leaf</tissue>
    </source>
</reference>
<gene>
    <name evidence="2" type="ORF">KFK09_028404</name>
</gene>
<comment type="caution">
    <text evidence="2">The sequence shown here is derived from an EMBL/GenBank/DDBJ whole genome shotgun (WGS) entry which is preliminary data.</text>
</comment>